<comment type="similarity">
    <text evidence="1">Belongs to the glycosyl hydrolase 43 family.</text>
</comment>
<keyword evidence="5" id="KW-0732">Signal</keyword>
<evidence type="ECO:0000259" key="6">
    <source>
        <dbReference type="Pfam" id="PF17851"/>
    </source>
</evidence>
<feature type="signal peptide" evidence="5">
    <location>
        <begin position="1"/>
        <end position="23"/>
    </location>
</feature>
<dbReference type="InterPro" id="IPR023296">
    <property type="entry name" value="Glyco_hydro_beta-prop_sf"/>
</dbReference>
<proteinExistence type="inferred from homology"/>
<feature type="site" description="Important for catalytic activity, responsible for pKa modulation of the active site Glu and correct orientation of both the proton donor and substrate" evidence="4">
    <location>
        <position position="200"/>
    </location>
</feature>
<dbReference type="PANTHER" id="PTHR42812">
    <property type="entry name" value="BETA-XYLOSIDASE"/>
    <property type="match status" value="1"/>
</dbReference>
<evidence type="ECO:0000313" key="7">
    <source>
        <dbReference type="EMBL" id="PKS05069.1"/>
    </source>
</evidence>
<dbReference type="SUPFAM" id="SSF49899">
    <property type="entry name" value="Concanavalin A-like lectins/glucanases"/>
    <property type="match status" value="1"/>
</dbReference>
<dbReference type="AlphaFoldDB" id="A0A2N3MY07"/>
<keyword evidence="8" id="KW-1185">Reference proteome</keyword>
<protein>
    <recommendedName>
        <fullName evidence="6">Beta-xylosidase C-terminal Concanavalin A-like domain-containing protein</fullName>
    </recommendedName>
</protein>
<accession>A0A2N3MY07</accession>
<comment type="caution">
    <text evidence="7">The sequence shown here is derived from an EMBL/GenBank/DDBJ whole genome shotgun (WGS) entry which is preliminary data.</text>
</comment>
<reference evidence="7 8" key="1">
    <citation type="journal article" date="2017" name="G3 (Bethesda)">
        <title>First Draft Genome Sequence of the Pathogenic Fungus Lomentospora prolificans (Formerly Scedosporium prolificans).</title>
        <authorList>
            <person name="Luo R."/>
            <person name="Zimin A."/>
            <person name="Workman R."/>
            <person name="Fan Y."/>
            <person name="Pertea G."/>
            <person name="Grossman N."/>
            <person name="Wear M.P."/>
            <person name="Jia B."/>
            <person name="Miller H."/>
            <person name="Casadevall A."/>
            <person name="Timp W."/>
            <person name="Zhang S.X."/>
            <person name="Salzberg S.L."/>
        </authorList>
    </citation>
    <scope>NUCLEOTIDE SEQUENCE [LARGE SCALE GENOMIC DNA]</scope>
    <source>
        <strain evidence="7 8">JHH-5317</strain>
    </source>
</reference>
<dbReference type="VEuPathDB" id="FungiDB:jhhlp_008436"/>
<organism evidence="7 8">
    <name type="scientific">Lomentospora prolificans</name>
    <dbReference type="NCBI Taxonomy" id="41688"/>
    <lineage>
        <taxon>Eukaryota</taxon>
        <taxon>Fungi</taxon>
        <taxon>Dikarya</taxon>
        <taxon>Ascomycota</taxon>
        <taxon>Pezizomycotina</taxon>
        <taxon>Sordariomycetes</taxon>
        <taxon>Hypocreomycetidae</taxon>
        <taxon>Microascales</taxon>
        <taxon>Microascaceae</taxon>
        <taxon>Lomentospora</taxon>
    </lineage>
</organism>
<dbReference type="InterPro" id="IPR013320">
    <property type="entry name" value="ConA-like_dom_sf"/>
</dbReference>
<gene>
    <name evidence="7" type="ORF">jhhlp_008436</name>
</gene>
<evidence type="ECO:0000256" key="2">
    <source>
        <dbReference type="ARBA" id="ARBA00022801"/>
    </source>
</evidence>
<dbReference type="InParanoid" id="A0A2N3MY07"/>
<dbReference type="SUPFAM" id="SSF75005">
    <property type="entry name" value="Arabinanase/levansucrase/invertase"/>
    <property type="match status" value="1"/>
</dbReference>
<dbReference type="OrthoDB" id="2139957at2759"/>
<dbReference type="PANTHER" id="PTHR42812:SF17">
    <property type="entry name" value="BETA-XYLOSIDASE C-TERMINAL CONCANAVALIN A-LIKE DOMAIN-CONTAINING PROTEIN-RELATED"/>
    <property type="match status" value="1"/>
</dbReference>
<evidence type="ECO:0000256" key="5">
    <source>
        <dbReference type="SAM" id="SignalP"/>
    </source>
</evidence>
<feature type="chain" id="PRO_5014852630" description="Beta-xylosidase C-terminal Concanavalin A-like domain-containing protein" evidence="5">
    <location>
        <begin position="24"/>
        <end position="630"/>
    </location>
</feature>
<dbReference type="GO" id="GO:0005975">
    <property type="term" value="P:carbohydrate metabolic process"/>
    <property type="evidence" value="ECO:0007669"/>
    <property type="project" value="InterPro"/>
</dbReference>
<dbReference type="CDD" id="cd18833">
    <property type="entry name" value="GH43_PcXyl-like"/>
    <property type="match status" value="1"/>
</dbReference>
<dbReference type="Gene3D" id="2.60.120.200">
    <property type="match status" value="1"/>
</dbReference>
<dbReference type="Proteomes" id="UP000233524">
    <property type="component" value="Unassembled WGS sequence"/>
</dbReference>
<feature type="domain" description="Beta-xylosidase C-terminal Concanavalin A-like" evidence="6">
    <location>
        <begin position="396"/>
        <end position="622"/>
    </location>
</feature>
<name>A0A2N3MY07_9PEZI</name>
<dbReference type="Gene3D" id="2.115.10.20">
    <property type="entry name" value="Glycosyl hydrolase domain, family 43"/>
    <property type="match status" value="1"/>
</dbReference>
<dbReference type="GO" id="GO:0004553">
    <property type="term" value="F:hydrolase activity, hydrolyzing O-glycosyl compounds"/>
    <property type="evidence" value="ECO:0007669"/>
    <property type="project" value="InterPro"/>
</dbReference>
<evidence type="ECO:0000256" key="4">
    <source>
        <dbReference type="PIRSR" id="PIRSR606710-2"/>
    </source>
</evidence>
<sequence>MKGLTKLLLGLLAIGFAATCTSAQGDEETADEGNEVVEQGNSTYYNPIFPGFHPDPSCIFVPEWDDTFFCAASSFNAFPGVPIHASKDLKNWRLIGMLHMAHTFLTVRNNSQGWQKQIVRPGMYLLHLGTRIPGLTSKSGIWAPTLRYHDDTFWLFTTLVDDDRPQEDASRWDNVFFKAEDPFDQLSWSEATHFEFEGYDPSPFWDEDGKVYVTAAHAWRVSPGIHQAEIDLETGEVGNWKVTWEGTGGVAPEGPHIYFKDGYYYLLVAEGGTGNEHMVTVSRSESISGPFEANPANPILSNANTTSLFQAVGHADLFQDGSGRWWCVALSVRGGAEYLHFPMGRETVMAPASWEEGAFPIVDSIKGTMEGWPMPKENTEVEGIGRWVSDREDDIDFAPGSPMPSHFQFWRYPNEEYFEISPREHPNSLRVDPSQINLTALNGNYAGPGGQAFVGRKQEDTLFTYSVSLDFSPEEEEEEAGITAFLTQNHHLDLGVVYLPAGSKTADFPGPRGGDASTAEEGQLIPHFRFRAESYVPVPDTLVVPVPQTWVGETLRLEISAKNNTHYSFSAGPSSARSQVQTIIDVSNELLSWGFTGVILGVYATSNGGNGSTPAYFSEWKYIPQGQFRD</sequence>
<dbReference type="STRING" id="41688.A0A2N3MY07"/>
<evidence type="ECO:0000256" key="1">
    <source>
        <dbReference type="ARBA" id="ARBA00009865"/>
    </source>
</evidence>
<dbReference type="InterPro" id="IPR006710">
    <property type="entry name" value="Glyco_hydro_43"/>
</dbReference>
<dbReference type="EMBL" id="NLAX01001623">
    <property type="protein sequence ID" value="PKS05069.1"/>
    <property type="molecule type" value="Genomic_DNA"/>
</dbReference>
<dbReference type="InterPro" id="IPR041542">
    <property type="entry name" value="GH43_C2"/>
</dbReference>
<evidence type="ECO:0000256" key="3">
    <source>
        <dbReference type="ARBA" id="ARBA00023295"/>
    </source>
</evidence>
<evidence type="ECO:0000313" key="8">
    <source>
        <dbReference type="Proteomes" id="UP000233524"/>
    </source>
</evidence>
<dbReference type="Pfam" id="PF04616">
    <property type="entry name" value="Glyco_hydro_43"/>
    <property type="match status" value="1"/>
</dbReference>
<dbReference type="InterPro" id="IPR051795">
    <property type="entry name" value="Glycosyl_Hydrlase_43"/>
</dbReference>
<dbReference type="Pfam" id="PF17851">
    <property type="entry name" value="GH43_C2"/>
    <property type="match status" value="1"/>
</dbReference>
<keyword evidence="3" id="KW-0326">Glycosidase</keyword>
<keyword evidence="2" id="KW-0378">Hydrolase</keyword>